<feature type="compositionally biased region" description="Polar residues" evidence="6">
    <location>
        <begin position="350"/>
        <end position="361"/>
    </location>
</feature>
<dbReference type="Gene3D" id="2.60.120.200">
    <property type="match status" value="1"/>
</dbReference>
<dbReference type="InterPro" id="IPR016455">
    <property type="entry name" value="XTH"/>
</dbReference>
<evidence type="ECO:0000256" key="3">
    <source>
        <dbReference type="ARBA" id="ARBA00023157"/>
    </source>
</evidence>
<evidence type="ECO:0000256" key="1">
    <source>
        <dbReference type="ARBA" id="ARBA00022679"/>
    </source>
</evidence>
<dbReference type="AlphaFoldDB" id="A0A2R6XF95"/>
<keyword evidence="5" id="KW-0964">Secreted</keyword>
<dbReference type="EMBL" id="KZ772691">
    <property type="protein sequence ID" value="PTQ44766.1"/>
    <property type="molecule type" value="Genomic_DNA"/>
</dbReference>
<dbReference type="SUPFAM" id="SSF49899">
    <property type="entry name" value="Concanavalin A-like lectins/glucanases"/>
    <property type="match status" value="1"/>
</dbReference>
<dbReference type="GO" id="GO:0048046">
    <property type="term" value="C:apoplast"/>
    <property type="evidence" value="ECO:0007669"/>
    <property type="project" value="UniProtKB-SubCell"/>
</dbReference>
<keyword evidence="5" id="KW-0961">Cell wall biogenesis/degradation</keyword>
<evidence type="ECO:0000256" key="4">
    <source>
        <dbReference type="ARBA" id="ARBA00023295"/>
    </source>
</evidence>
<dbReference type="Pfam" id="PF06955">
    <property type="entry name" value="XET_C"/>
    <property type="match status" value="1"/>
</dbReference>
<evidence type="ECO:0000259" key="7">
    <source>
        <dbReference type="PROSITE" id="PS51762"/>
    </source>
</evidence>
<comment type="PTM">
    <text evidence="5">Contains at least one intrachain disulfide bond essential for its enzymatic activity.</text>
</comment>
<organism evidence="8 9">
    <name type="scientific">Marchantia polymorpha</name>
    <name type="common">Common liverwort</name>
    <name type="synonym">Marchantia aquatica</name>
    <dbReference type="NCBI Taxonomy" id="3197"/>
    <lineage>
        <taxon>Eukaryota</taxon>
        <taxon>Viridiplantae</taxon>
        <taxon>Streptophyta</taxon>
        <taxon>Embryophyta</taxon>
        <taxon>Marchantiophyta</taxon>
        <taxon>Marchantiopsida</taxon>
        <taxon>Marchantiidae</taxon>
        <taxon>Marchantiales</taxon>
        <taxon>Marchantiaceae</taxon>
        <taxon>Marchantia</taxon>
    </lineage>
</organism>
<evidence type="ECO:0000256" key="5">
    <source>
        <dbReference type="RuleBase" id="RU361120"/>
    </source>
</evidence>
<dbReference type="Gramene" id="Mp1g13990.1">
    <property type="protein sequence ID" value="Mp1g13990.1.cds"/>
    <property type="gene ID" value="Mp1g13990"/>
</dbReference>
<gene>
    <name evidence="8" type="ORF">MARPO_0019s0169</name>
</gene>
<dbReference type="GO" id="GO:0004553">
    <property type="term" value="F:hydrolase activity, hydrolyzing O-glycosyl compounds"/>
    <property type="evidence" value="ECO:0007669"/>
    <property type="project" value="InterPro"/>
</dbReference>
<dbReference type="InterPro" id="IPR000757">
    <property type="entry name" value="Beta-glucanase-like"/>
</dbReference>
<dbReference type="InterPro" id="IPR044791">
    <property type="entry name" value="Beta-glucanase/XTH"/>
</dbReference>
<evidence type="ECO:0000256" key="2">
    <source>
        <dbReference type="ARBA" id="ARBA00022801"/>
    </source>
</evidence>
<comment type="function">
    <text evidence="5">Catalyzes xyloglucan endohydrolysis (XEH) and/or endotransglycosylation (XET). Cleaves and religates xyloglucan polymers, an essential constituent of the primary cell wall, and thereby participates in cell wall construction of growing tissues.</text>
</comment>
<keyword evidence="5" id="KW-0134">Cell wall</keyword>
<dbReference type="OrthoDB" id="4781at2759"/>
<keyword evidence="2 5" id="KW-0378">Hydrolase</keyword>
<dbReference type="GO" id="GO:0071555">
    <property type="term" value="P:cell wall organization"/>
    <property type="evidence" value="ECO:0007669"/>
    <property type="project" value="UniProtKB-KW"/>
</dbReference>
<feature type="region of interest" description="Disordered" evidence="6">
    <location>
        <begin position="344"/>
        <end position="379"/>
    </location>
</feature>
<dbReference type="InterPro" id="IPR010713">
    <property type="entry name" value="XET_C"/>
</dbReference>
<name>A0A2R6XF95_MARPO</name>
<evidence type="ECO:0000313" key="9">
    <source>
        <dbReference type="Proteomes" id="UP000244005"/>
    </source>
</evidence>
<dbReference type="PANTHER" id="PTHR31062">
    <property type="entry name" value="XYLOGLUCAN ENDOTRANSGLUCOSYLASE/HYDROLASE PROTEIN 8-RELATED"/>
    <property type="match status" value="1"/>
</dbReference>
<dbReference type="CDD" id="cd02176">
    <property type="entry name" value="GH16_XET"/>
    <property type="match status" value="1"/>
</dbReference>
<dbReference type="EC" id="2.4.1.207" evidence="5"/>
<dbReference type="GO" id="GO:0042546">
    <property type="term" value="P:cell wall biogenesis"/>
    <property type="evidence" value="ECO:0007669"/>
    <property type="project" value="InterPro"/>
</dbReference>
<proteinExistence type="inferred from homology"/>
<comment type="similarity">
    <text evidence="5">Belongs to the glycosyl hydrolase 16 family.</text>
</comment>
<comment type="subcellular location">
    <subcellularLocation>
        <location evidence="5">Secreted</location>
        <location evidence="5">Cell wall</location>
    </subcellularLocation>
    <subcellularLocation>
        <location evidence="5">Secreted</location>
        <location evidence="5">Extracellular space</location>
        <location evidence="5">Apoplast</location>
    </subcellularLocation>
</comment>
<sequence length="379" mass="43134">MELKIAFSLRCFLNVGERGLTTIVLISTYLVQLQFMIHNVAGHTTLHIRNISSTDSPPSADIILTDLFPKTTFHRSLYALWSPNHAEVSKDELTVKLKLDYFSGCAIKSIEKYYHGFFSAAIKLPGNYSAGVVTTFYMSNNEAFPKNHDEFDFEFLGTIPGEPYTVQTNIYGNGGTHIGREQRFRLWFDPTENFHNYSFLWTANHTVFFVDNIPIWEFPRLASMGAQYPSKQMSLYATIWDASRWATDGGLYKVNYDYQPFIATYSNIILSGCPNFNPSKSPVDSCPPIYNEPIPPGLTRQQLHALHWVQQNHRFYSYCTDLKRYPDIADIPECAAERAQNMHVGHGHSQMHSTEHTTTTAPFRPGKVTKIEPAPVEGH</sequence>
<dbReference type="GO" id="GO:0010411">
    <property type="term" value="P:xyloglucan metabolic process"/>
    <property type="evidence" value="ECO:0007669"/>
    <property type="project" value="InterPro"/>
</dbReference>
<keyword evidence="4 5" id="KW-0326">Glycosidase</keyword>
<accession>A0A2R6XF95</accession>
<dbReference type="Proteomes" id="UP000244005">
    <property type="component" value="Unassembled WGS sequence"/>
</dbReference>
<reference evidence="9" key="1">
    <citation type="journal article" date="2017" name="Cell">
        <title>Insights into land plant evolution garnered from the Marchantia polymorpha genome.</title>
        <authorList>
            <person name="Bowman J.L."/>
            <person name="Kohchi T."/>
            <person name="Yamato K.T."/>
            <person name="Jenkins J."/>
            <person name="Shu S."/>
            <person name="Ishizaki K."/>
            <person name="Yamaoka S."/>
            <person name="Nishihama R."/>
            <person name="Nakamura Y."/>
            <person name="Berger F."/>
            <person name="Adam C."/>
            <person name="Aki S.S."/>
            <person name="Althoff F."/>
            <person name="Araki T."/>
            <person name="Arteaga-Vazquez M.A."/>
            <person name="Balasubrmanian S."/>
            <person name="Barry K."/>
            <person name="Bauer D."/>
            <person name="Boehm C.R."/>
            <person name="Briginshaw L."/>
            <person name="Caballero-Perez J."/>
            <person name="Catarino B."/>
            <person name="Chen F."/>
            <person name="Chiyoda S."/>
            <person name="Chovatia M."/>
            <person name="Davies K.M."/>
            <person name="Delmans M."/>
            <person name="Demura T."/>
            <person name="Dierschke T."/>
            <person name="Dolan L."/>
            <person name="Dorantes-Acosta A.E."/>
            <person name="Eklund D.M."/>
            <person name="Florent S.N."/>
            <person name="Flores-Sandoval E."/>
            <person name="Fujiyama A."/>
            <person name="Fukuzawa H."/>
            <person name="Galik B."/>
            <person name="Grimanelli D."/>
            <person name="Grimwood J."/>
            <person name="Grossniklaus U."/>
            <person name="Hamada T."/>
            <person name="Haseloff J."/>
            <person name="Hetherington A.J."/>
            <person name="Higo A."/>
            <person name="Hirakawa Y."/>
            <person name="Hundley H.N."/>
            <person name="Ikeda Y."/>
            <person name="Inoue K."/>
            <person name="Inoue S.I."/>
            <person name="Ishida S."/>
            <person name="Jia Q."/>
            <person name="Kakita M."/>
            <person name="Kanazawa T."/>
            <person name="Kawai Y."/>
            <person name="Kawashima T."/>
            <person name="Kennedy M."/>
            <person name="Kinose K."/>
            <person name="Kinoshita T."/>
            <person name="Kohara Y."/>
            <person name="Koide E."/>
            <person name="Komatsu K."/>
            <person name="Kopischke S."/>
            <person name="Kubo M."/>
            <person name="Kyozuka J."/>
            <person name="Lagercrantz U."/>
            <person name="Lin S.S."/>
            <person name="Lindquist E."/>
            <person name="Lipzen A.M."/>
            <person name="Lu C.W."/>
            <person name="De Luna E."/>
            <person name="Martienssen R.A."/>
            <person name="Minamino N."/>
            <person name="Mizutani M."/>
            <person name="Mizutani M."/>
            <person name="Mochizuki N."/>
            <person name="Monte I."/>
            <person name="Mosher R."/>
            <person name="Nagasaki H."/>
            <person name="Nakagami H."/>
            <person name="Naramoto S."/>
            <person name="Nishitani K."/>
            <person name="Ohtani M."/>
            <person name="Okamoto T."/>
            <person name="Okumura M."/>
            <person name="Phillips J."/>
            <person name="Pollak B."/>
            <person name="Reinders A."/>
            <person name="Rovekamp M."/>
            <person name="Sano R."/>
            <person name="Sawa S."/>
            <person name="Schmid M.W."/>
            <person name="Shirakawa M."/>
            <person name="Solano R."/>
            <person name="Spunde A."/>
            <person name="Suetsugu N."/>
            <person name="Sugano S."/>
            <person name="Sugiyama A."/>
            <person name="Sun R."/>
            <person name="Suzuki Y."/>
            <person name="Takenaka M."/>
            <person name="Takezawa D."/>
            <person name="Tomogane H."/>
            <person name="Tsuzuki M."/>
            <person name="Ueda T."/>
            <person name="Umeda M."/>
            <person name="Ward J.M."/>
            <person name="Watanabe Y."/>
            <person name="Yazaki K."/>
            <person name="Yokoyama R."/>
            <person name="Yoshitake Y."/>
            <person name="Yotsui I."/>
            <person name="Zachgo S."/>
            <person name="Schmutz J."/>
        </authorList>
    </citation>
    <scope>NUCLEOTIDE SEQUENCE [LARGE SCALE GENOMIC DNA]</scope>
    <source>
        <strain evidence="9">Tak-1</strain>
    </source>
</reference>
<dbReference type="GO" id="GO:0016762">
    <property type="term" value="F:xyloglucan:xyloglucosyl transferase activity"/>
    <property type="evidence" value="ECO:0007669"/>
    <property type="project" value="UniProtKB-EC"/>
</dbReference>
<evidence type="ECO:0000256" key="6">
    <source>
        <dbReference type="SAM" id="MobiDB-lite"/>
    </source>
</evidence>
<dbReference type="InterPro" id="IPR013320">
    <property type="entry name" value="ConA-like_dom_sf"/>
</dbReference>
<dbReference type="PROSITE" id="PS51762">
    <property type="entry name" value="GH16_2"/>
    <property type="match status" value="1"/>
</dbReference>
<keyword evidence="9" id="KW-1185">Reference proteome</keyword>
<feature type="domain" description="GH16" evidence="7">
    <location>
        <begin position="50"/>
        <end position="265"/>
    </location>
</feature>
<dbReference type="Pfam" id="PF00722">
    <property type="entry name" value="Glyco_hydro_16"/>
    <property type="match status" value="1"/>
</dbReference>
<evidence type="ECO:0000313" key="8">
    <source>
        <dbReference type="EMBL" id="PTQ44766.1"/>
    </source>
</evidence>
<keyword evidence="3" id="KW-1015">Disulfide bond</keyword>
<keyword evidence="1 5" id="KW-0808">Transferase</keyword>
<dbReference type="OMA" id="VYATIWA"/>
<protein>
    <recommendedName>
        <fullName evidence="5">Xyloglucan endotransglucosylase/hydrolase</fullName>
        <ecNumber evidence="5">2.4.1.207</ecNumber>
    </recommendedName>
</protein>
<keyword evidence="5" id="KW-0052">Apoplast</keyword>